<gene>
    <name evidence="3" type="ORF">DV706_17700</name>
</gene>
<reference evidence="3 4" key="1">
    <citation type="journal article" date="2019" name="Nat. Commun.">
        <title>A new type of DNA phosphorothioation-based antiviral system in archaea.</title>
        <authorList>
            <person name="Xiong L."/>
            <person name="Liu S."/>
            <person name="Chen S."/>
            <person name="Xiao Y."/>
            <person name="Zhu B."/>
            <person name="Gao Y."/>
            <person name="Zhang Y."/>
            <person name="Chen B."/>
            <person name="Luo J."/>
            <person name="Deng Z."/>
            <person name="Chen X."/>
            <person name="Wang L."/>
            <person name="Chen S."/>
        </authorList>
    </citation>
    <scope>NUCLEOTIDE SEQUENCE [LARGE SCALE GENOMIC DNA]</scope>
    <source>
        <strain evidence="3 4">JCM 10635</strain>
        <plasmid evidence="3 4">unnamed1</plasmid>
    </source>
</reference>
<keyword evidence="3" id="KW-0614">Plasmid</keyword>
<accession>A0A4D6HU02</accession>
<keyword evidence="2" id="KW-0472">Membrane</keyword>
<keyword evidence="2" id="KW-0812">Transmembrane</keyword>
<name>A0A4D6HU02_9EURY</name>
<dbReference type="Proteomes" id="UP000296822">
    <property type="component" value="Plasmid unnamed1"/>
</dbReference>
<keyword evidence="2" id="KW-1133">Transmembrane helix</keyword>
<evidence type="ECO:0000313" key="4">
    <source>
        <dbReference type="Proteomes" id="UP000296822"/>
    </source>
</evidence>
<feature type="compositionally biased region" description="Acidic residues" evidence="1">
    <location>
        <begin position="231"/>
        <end position="265"/>
    </location>
</feature>
<feature type="compositionally biased region" description="Acidic residues" evidence="1">
    <location>
        <begin position="296"/>
        <end position="311"/>
    </location>
</feature>
<feature type="compositionally biased region" description="Acidic residues" evidence="1">
    <location>
        <begin position="319"/>
        <end position="334"/>
    </location>
</feature>
<feature type="transmembrane region" description="Helical" evidence="2">
    <location>
        <begin position="339"/>
        <end position="358"/>
    </location>
</feature>
<evidence type="ECO:0000256" key="1">
    <source>
        <dbReference type="SAM" id="MobiDB-lite"/>
    </source>
</evidence>
<sequence>MTASLAVTPAAGSGYDIEVVPSVSTPQETIEIEGDQFNIDGIGVVEPGDPIEIDVTSSADYRVTLYNTDADPELESDLFDADDSRITIGDNSDELDTTDLKGTYVLTLDSREDGRQAVYPVVVQAFDIHLEYPSTATQGETVEINATIDSSDTSMVESVEVALWDGSDDDATETLDSQDDGTYSTTLDLDDYDEGEYEIYGAAFGDDEAEGYPAPIAIEDGETMTVSADDSHEDDEDSDDSENDTDEESGSDAPENETDGEDSEPDLPGNETDSEGGESDMPGNETDTESGLADNSSEETEEHSDDEDGENETGVISPNDEDDDGTSDQDDDDAVGTPGAVFLTVFLLLGLLVFGSHVREGSQ</sequence>
<feature type="region of interest" description="Disordered" evidence="1">
    <location>
        <begin position="225"/>
        <end position="337"/>
    </location>
</feature>
<feature type="region of interest" description="Disordered" evidence="1">
    <location>
        <begin position="166"/>
        <end position="188"/>
    </location>
</feature>
<organism evidence="3 4">
    <name type="scientific">Natronorubrum bangense</name>
    <dbReference type="NCBI Taxonomy" id="61858"/>
    <lineage>
        <taxon>Archaea</taxon>
        <taxon>Methanobacteriati</taxon>
        <taxon>Methanobacteriota</taxon>
        <taxon>Stenosarchaea group</taxon>
        <taxon>Halobacteria</taxon>
        <taxon>Halobacteriales</taxon>
        <taxon>Natrialbaceae</taxon>
        <taxon>Natronorubrum</taxon>
    </lineage>
</organism>
<evidence type="ECO:0000313" key="3">
    <source>
        <dbReference type="EMBL" id="QCC56367.1"/>
    </source>
</evidence>
<geneLocation type="plasmid" evidence="3">
    <name>unnamed1</name>
</geneLocation>
<proteinExistence type="predicted"/>
<feature type="compositionally biased region" description="Acidic residues" evidence="1">
    <location>
        <begin position="166"/>
        <end position="179"/>
    </location>
</feature>
<dbReference type="EMBL" id="CP031306">
    <property type="protein sequence ID" value="QCC56367.1"/>
    <property type="molecule type" value="Genomic_DNA"/>
</dbReference>
<protein>
    <submittedName>
        <fullName evidence="3">Uncharacterized protein</fullName>
    </submittedName>
</protein>
<dbReference type="AlphaFoldDB" id="A0A4D6HU02"/>
<dbReference type="KEGG" id="nbg:DV706_17700"/>
<evidence type="ECO:0000256" key="2">
    <source>
        <dbReference type="SAM" id="Phobius"/>
    </source>
</evidence>